<feature type="region of interest" description="Disordered" evidence="1">
    <location>
        <begin position="1"/>
        <end position="72"/>
    </location>
</feature>
<evidence type="ECO:0000313" key="2">
    <source>
        <dbReference type="EMBL" id="JAD58926.1"/>
    </source>
</evidence>
<reference evidence="2" key="2">
    <citation type="journal article" date="2015" name="Data Brief">
        <title>Shoot transcriptome of the giant reed, Arundo donax.</title>
        <authorList>
            <person name="Barrero R.A."/>
            <person name="Guerrero F.D."/>
            <person name="Moolhuijzen P."/>
            <person name="Goolsby J.A."/>
            <person name="Tidwell J."/>
            <person name="Bellgard S.E."/>
            <person name="Bellgard M.I."/>
        </authorList>
    </citation>
    <scope>NUCLEOTIDE SEQUENCE</scope>
    <source>
        <tissue evidence="2">Shoot tissue taken approximately 20 cm above the soil surface</tissue>
    </source>
</reference>
<proteinExistence type="predicted"/>
<dbReference type="AlphaFoldDB" id="A0A0A9B6C9"/>
<protein>
    <submittedName>
        <fullName evidence="2">Uncharacterized protein</fullName>
    </submittedName>
</protein>
<name>A0A0A9B6C9_ARUDO</name>
<sequence>MATLPMRLRPRLPHLAGPFSTCTPTSPTARTPPPRAAKRAMARGSGSPSAPRRRRSSPTSASGALTCRPPRL</sequence>
<evidence type="ECO:0000256" key="1">
    <source>
        <dbReference type="SAM" id="MobiDB-lite"/>
    </source>
</evidence>
<dbReference type="EMBL" id="GBRH01238969">
    <property type="protein sequence ID" value="JAD58926.1"/>
    <property type="molecule type" value="Transcribed_RNA"/>
</dbReference>
<reference evidence="2" key="1">
    <citation type="submission" date="2014-09" db="EMBL/GenBank/DDBJ databases">
        <authorList>
            <person name="Magalhaes I.L.F."/>
            <person name="Oliveira U."/>
            <person name="Santos F.R."/>
            <person name="Vidigal T.H.D.A."/>
            <person name="Brescovit A.D."/>
            <person name="Santos A.J."/>
        </authorList>
    </citation>
    <scope>NUCLEOTIDE SEQUENCE</scope>
    <source>
        <tissue evidence="2">Shoot tissue taken approximately 20 cm above the soil surface</tissue>
    </source>
</reference>
<organism evidence="2">
    <name type="scientific">Arundo donax</name>
    <name type="common">Giant reed</name>
    <name type="synonym">Donax arundinaceus</name>
    <dbReference type="NCBI Taxonomy" id="35708"/>
    <lineage>
        <taxon>Eukaryota</taxon>
        <taxon>Viridiplantae</taxon>
        <taxon>Streptophyta</taxon>
        <taxon>Embryophyta</taxon>
        <taxon>Tracheophyta</taxon>
        <taxon>Spermatophyta</taxon>
        <taxon>Magnoliopsida</taxon>
        <taxon>Liliopsida</taxon>
        <taxon>Poales</taxon>
        <taxon>Poaceae</taxon>
        <taxon>PACMAD clade</taxon>
        <taxon>Arundinoideae</taxon>
        <taxon>Arundineae</taxon>
        <taxon>Arundo</taxon>
    </lineage>
</organism>
<accession>A0A0A9B6C9</accession>